<dbReference type="AlphaFoldDB" id="A0A0F9CV44"/>
<evidence type="ECO:0000313" key="1">
    <source>
        <dbReference type="EMBL" id="KKL45346.1"/>
    </source>
</evidence>
<protein>
    <submittedName>
        <fullName evidence="1">Uncharacterized protein</fullName>
    </submittedName>
</protein>
<gene>
    <name evidence="1" type="ORF">LCGC14_2356640</name>
</gene>
<organism evidence="1">
    <name type="scientific">marine sediment metagenome</name>
    <dbReference type="NCBI Taxonomy" id="412755"/>
    <lineage>
        <taxon>unclassified sequences</taxon>
        <taxon>metagenomes</taxon>
        <taxon>ecological metagenomes</taxon>
    </lineage>
</organism>
<reference evidence="1" key="1">
    <citation type="journal article" date="2015" name="Nature">
        <title>Complex archaea that bridge the gap between prokaryotes and eukaryotes.</title>
        <authorList>
            <person name="Spang A."/>
            <person name="Saw J.H."/>
            <person name="Jorgensen S.L."/>
            <person name="Zaremba-Niedzwiedzka K."/>
            <person name="Martijn J."/>
            <person name="Lind A.E."/>
            <person name="van Eijk R."/>
            <person name="Schleper C."/>
            <person name="Guy L."/>
            <person name="Ettema T.J."/>
        </authorList>
    </citation>
    <scope>NUCLEOTIDE SEQUENCE</scope>
</reference>
<feature type="non-terminal residue" evidence="1">
    <location>
        <position position="63"/>
    </location>
</feature>
<name>A0A0F9CV44_9ZZZZ</name>
<proteinExistence type="predicted"/>
<sequence length="63" mass="7795">MMAKLTERERIGFEKIYKILKYNQIYSISLNEDRELHDLIYNIKEFERIILKEKKCDSIYNHL</sequence>
<dbReference type="EMBL" id="LAZR01034421">
    <property type="protein sequence ID" value="KKL45346.1"/>
    <property type="molecule type" value="Genomic_DNA"/>
</dbReference>
<comment type="caution">
    <text evidence="1">The sequence shown here is derived from an EMBL/GenBank/DDBJ whole genome shotgun (WGS) entry which is preliminary data.</text>
</comment>
<accession>A0A0F9CV44</accession>